<reference evidence="2 3" key="1">
    <citation type="submission" date="2020-09" db="EMBL/GenBank/DDBJ databases">
        <title>De no assembly of potato wild relative species, Solanum commersonii.</title>
        <authorList>
            <person name="Cho K."/>
        </authorList>
    </citation>
    <scope>NUCLEOTIDE SEQUENCE [LARGE SCALE GENOMIC DNA]</scope>
    <source>
        <strain evidence="2">LZ3.2</strain>
        <tissue evidence="2">Leaf</tissue>
    </source>
</reference>
<sequence length="116" mass="13492">MDEDPSFSIGITQLNSSNTRRIYDSNDDKWAKNRSKLLHDPLAMKNQNIDKANKEVPSSSKVNVEPPPKWGEKQHRQFSNLHYLKDCRLFVAAFAEFLSDEIHISANEFRSDYLHK</sequence>
<evidence type="ECO:0000313" key="2">
    <source>
        <dbReference type="EMBL" id="KAG5586757.1"/>
    </source>
</evidence>
<proteinExistence type="predicted"/>
<evidence type="ECO:0000256" key="1">
    <source>
        <dbReference type="SAM" id="MobiDB-lite"/>
    </source>
</evidence>
<organism evidence="2 3">
    <name type="scientific">Solanum commersonii</name>
    <name type="common">Commerson's wild potato</name>
    <name type="synonym">Commerson's nightshade</name>
    <dbReference type="NCBI Taxonomy" id="4109"/>
    <lineage>
        <taxon>Eukaryota</taxon>
        <taxon>Viridiplantae</taxon>
        <taxon>Streptophyta</taxon>
        <taxon>Embryophyta</taxon>
        <taxon>Tracheophyta</taxon>
        <taxon>Spermatophyta</taxon>
        <taxon>Magnoliopsida</taxon>
        <taxon>eudicotyledons</taxon>
        <taxon>Gunneridae</taxon>
        <taxon>Pentapetalae</taxon>
        <taxon>asterids</taxon>
        <taxon>lamiids</taxon>
        <taxon>Solanales</taxon>
        <taxon>Solanaceae</taxon>
        <taxon>Solanoideae</taxon>
        <taxon>Solaneae</taxon>
        <taxon>Solanum</taxon>
    </lineage>
</organism>
<dbReference type="EMBL" id="JACXVP010000009">
    <property type="protein sequence ID" value="KAG5586757.1"/>
    <property type="molecule type" value="Genomic_DNA"/>
</dbReference>
<accession>A0A9J5XGE0</accession>
<keyword evidence="3" id="KW-1185">Reference proteome</keyword>
<gene>
    <name evidence="2" type="ORF">H5410_047191</name>
</gene>
<evidence type="ECO:0008006" key="4">
    <source>
        <dbReference type="Google" id="ProtNLM"/>
    </source>
</evidence>
<evidence type="ECO:0000313" key="3">
    <source>
        <dbReference type="Proteomes" id="UP000824120"/>
    </source>
</evidence>
<dbReference type="AlphaFoldDB" id="A0A9J5XGE0"/>
<feature type="region of interest" description="Disordered" evidence="1">
    <location>
        <begin position="49"/>
        <end position="71"/>
    </location>
</feature>
<dbReference type="Proteomes" id="UP000824120">
    <property type="component" value="Chromosome 9"/>
</dbReference>
<name>A0A9J5XGE0_SOLCO</name>
<comment type="caution">
    <text evidence="2">The sequence shown here is derived from an EMBL/GenBank/DDBJ whole genome shotgun (WGS) entry which is preliminary data.</text>
</comment>
<protein>
    <recommendedName>
        <fullName evidence="4">Ulp1 protease family, C-terminal catalytic domain containing protein</fullName>
    </recommendedName>
</protein>
<feature type="compositionally biased region" description="Polar residues" evidence="1">
    <location>
        <begin position="49"/>
        <end position="62"/>
    </location>
</feature>